<dbReference type="Proteomes" id="UP000324222">
    <property type="component" value="Unassembled WGS sequence"/>
</dbReference>
<evidence type="ECO:0000313" key="2">
    <source>
        <dbReference type="Proteomes" id="UP000324222"/>
    </source>
</evidence>
<name>A0A5B7JMR7_PORTR</name>
<comment type="caution">
    <text evidence="1">The sequence shown here is derived from an EMBL/GenBank/DDBJ whole genome shotgun (WGS) entry which is preliminary data.</text>
</comment>
<keyword evidence="2" id="KW-1185">Reference proteome</keyword>
<protein>
    <submittedName>
        <fullName evidence="1">Uncharacterized protein</fullName>
    </submittedName>
</protein>
<gene>
    <name evidence="1" type="ORF">E2C01_092705</name>
</gene>
<organism evidence="1 2">
    <name type="scientific">Portunus trituberculatus</name>
    <name type="common">Swimming crab</name>
    <name type="synonym">Neptunus trituberculatus</name>
    <dbReference type="NCBI Taxonomy" id="210409"/>
    <lineage>
        <taxon>Eukaryota</taxon>
        <taxon>Metazoa</taxon>
        <taxon>Ecdysozoa</taxon>
        <taxon>Arthropoda</taxon>
        <taxon>Crustacea</taxon>
        <taxon>Multicrustacea</taxon>
        <taxon>Malacostraca</taxon>
        <taxon>Eumalacostraca</taxon>
        <taxon>Eucarida</taxon>
        <taxon>Decapoda</taxon>
        <taxon>Pleocyemata</taxon>
        <taxon>Brachyura</taxon>
        <taxon>Eubrachyura</taxon>
        <taxon>Portunoidea</taxon>
        <taxon>Portunidae</taxon>
        <taxon>Portuninae</taxon>
        <taxon>Portunus</taxon>
    </lineage>
</organism>
<reference evidence="1 2" key="1">
    <citation type="submission" date="2019-05" db="EMBL/GenBank/DDBJ databases">
        <title>Another draft genome of Portunus trituberculatus and its Hox gene families provides insights of decapod evolution.</title>
        <authorList>
            <person name="Jeong J.-H."/>
            <person name="Song I."/>
            <person name="Kim S."/>
            <person name="Choi T."/>
            <person name="Kim D."/>
            <person name="Ryu S."/>
            <person name="Kim W."/>
        </authorList>
    </citation>
    <scope>NUCLEOTIDE SEQUENCE [LARGE SCALE GENOMIC DNA]</scope>
    <source>
        <tissue evidence="1">Muscle</tissue>
    </source>
</reference>
<sequence length="23" mass="2589">MAGTAGKVQQIHYYQLTLDLPQL</sequence>
<accession>A0A5B7JMR7</accession>
<proteinExistence type="predicted"/>
<dbReference type="EMBL" id="VSRR010109785">
    <property type="protein sequence ID" value="MPC97392.1"/>
    <property type="molecule type" value="Genomic_DNA"/>
</dbReference>
<dbReference type="AlphaFoldDB" id="A0A5B7JMR7"/>
<evidence type="ECO:0000313" key="1">
    <source>
        <dbReference type="EMBL" id="MPC97392.1"/>
    </source>
</evidence>